<evidence type="ECO:0008006" key="3">
    <source>
        <dbReference type="Google" id="ProtNLM"/>
    </source>
</evidence>
<sequence>MLVGLLVGMTDEDDPRLAKRLKDRVQRKEYLDGIEEITFNDRRKENATVRYYTKDGRRLSEEHYSNYQLRIKHGRTQFWYTNGQLHWACDFNNNQINGPFFSYYEDGSLKRKELYKWGYVKSGQCYSPEGERTECEPFIQRADFPGGRDKFLAFVRDRLKHVKPAQYPAFVTLEGSVWVDGTAYLKRPAPDRDLFIQVADSIGIMPAWRPAKVDGVPVQSGFQVILAFREGTVFVYDY</sequence>
<dbReference type="EMBL" id="MORL01000011">
    <property type="protein sequence ID" value="OIN57594.1"/>
    <property type="molecule type" value="Genomic_DNA"/>
</dbReference>
<proteinExistence type="predicted"/>
<protein>
    <recommendedName>
        <fullName evidence="3">TonB C-terminal domain-containing protein</fullName>
    </recommendedName>
</protein>
<dbReference type="SUPFAM" id="SSF82185">
    <property type="entry name" value="Histone H3 K4-specific methyltransferase SET7/9 N-terminal domain"/>
    <property type="match status" value="1"/>
</dbReference>
<accession>A0A1S2VFV7</accession>
<dbReference type="Proteomes" id="UP000181790">
    <property type="component" value="Unassembled WGS sequence"/>
</dbReference>
<evidence type="ECO:0000313" key="1">
    <source>
        <dbReference type="EMBL" id="OIN57594.1"/>
    </source>
</evidence>
<comment type="caution">
    <text evidence="1">The sequence shown here is derived from an EMBL/GenBank/DDBJ whole genome shotgun (WGS) entry which is preliminary data.</text>
</comment>
<name>A0A1S2VFV7_9BACT</name>
<dbReference type="AlphaFoldDB" id="A0A1S2VFV7"/>
<organism evidence="1 2">
    <name type="scientific">Arsenicibacter rosenii</name>
    <dbReference type="NCBI Taxonomy" id="1750698"/>
    <lineage>
        <taxon>Bacteria</taxon>
        <taxon>Pseudomonadati</taxon>
        <taxon>Bacteroidota</taxon>
        <taxon>Cytophagia</taxon>
        <taxon>Cytophagales</taxon>
        <taxon>Spirosomataceae</taxon>
        <taxon>Arsenicibacter</taxon>
    </lineage>
</organism>
<dbReference type="Gene3D" id="3.90.930.1">
    <property type="match status" value="1"/>
</dbReference>
<reference evidence="1 2" key="1">
    <citation type="submission" date="2016-10" db="EMBL/GenBank/DDBJ databases">
        <title>Arsenicibacter rosenii gen. nov., sp. nov., an efficient arsenic-methylating bacterium isolated from an arsenic-contaminated paddy soil.</title>
        <authorList>
            <person name="Huang K."/>
        </authorList>
    </citation>
    <scope>NUCLEOTIDE SEQUENCE [LARGE SCALE GENOMIC DNA]</scope>
    <source>
        <strain evidence="1 2">SM-1</strain>
    </source>
</reference>
<evidence type="ECO:0000313" key="2">
    <source>
        <dbReference type="Proteomes" id="UP000181790"/>
    </source>
</evidence>
<gene>
    <name evidence="1" type="ORF">BLX24_19130</name>
</gene>
<keyword evidence="2" id="KW-1185">Reference proteome</keyword>